<evidence type="ECO:0000313" key="2">
    <source>
        <dbReference type="EMBL" id="MCH95967.1"/>
    </source>
</evidence>
<dbReference type="EMBL" id="LXQA010031192">
    <property type="protein sequence ID" value="MCH95967.1"/>
    <property type="molecule type" value="Genomic_DNA"/>
</dbReference>
<protein>
    <submittedName>
        <fullName evidence="2">Uncharacterized protein</fullName>
    </submittedName>
</protein>
<feature type="non-terminal residue" evidence="2">
    <location>
        <position position="1"/>
    </location>
</feature>
<dbReference type="PANTHER" id="PTHR22774">
    <property type="entry name" value="CHOREIN N-TERMINAL DOMAIN-CONTAINING PROTEIN"/>
    <property type="match status" value="1"/>
</dbReference>
<evidence type="ECO:0000256" key="1">
    <source>
        <dbReference type="SAM" id="MobiDB-lite"/>
    </source>
</evidence>
<feature type="compositionally biased region" description="Low complexity" evidence="1">
    <location>
        <begin position="32"/>
        <end position="48"/>
    </location>
</feature>
<comment type="caution">
    <text evidence="2">The sequence shown here is derived from an EMBL/GenBank/DDBJ whole genome shotgun (WGS) entry which is preliminary data.</text>
</comment>
<feature type="region of interest" description="Disordered" evidence="1">
    <location>
        <begin position="27"/>
        <end position="60"/>
    </location>
</feature>
<dbReference type="PANTHER" id="PTHR22774:SF18">
    <property type="entry name" value="AMINO-TERMINAL REGION OF CHOREIN, A TM VESICLE-MEDIATED SORTER"/>
    <property type="match status" value="1"/>
</dbReference>
<gene>
    <name evidence="2" type="ORF">A2U01_0016950</name>
</gene>
<evidence type="ECO:0000313" key="3">
    <source>
        <dbReference type="Proteomes" id="UP000265520"/>
    </source>
</evidence>
<name>A0A392N843_9FABA</name>
<keyword evidence="3" id="KW-1185">Reference proteome</keyword>
<organism evidence="2 3">
    <name type="scientific">Trifolium medium</name>
    <dbReference type="NCBI Taxonomy" id="97028"/>
    <lineage>
        <taxon>Eukaryota</taxon>
        <taxon>Viridiplantae</taxon>
        <taxon>Streptophyta</taxon>
        <taxon>Embryophyta</taxon>
        <taxon>Tracheophyta</taxon>
        <taxon>Spermatophyta</taxon>
        <taxon>Magnoliopsida</taxon>
        <taxon>eudicotyledons</taxon>
        <taxon>Gunneridae</taxon>
        <taxon>Pentapetalae</taxon>
        <taxon>rosids</taxon>
        <taxon>fabids</taxon>
        <taxon>Fabales</taxon>
        <taxon>Fabaceae</taxon>
        <taxon>Papilionoideae</taxon>
        <taxon>50 kb inversion clade</taxon>
        <taxon>NPAAA clade</taxon>
        <taxon>Hologalegina</taxon>
        <taxon>IRL clade</taxon>
        <taxon>Trifolieae</taxon>
        <taxon>Trifolium</taxon>
    </lineage>
</organism>
<dbReference type="AlphaFoldDB" id="A0A392N843"/>
<dbReference type="Proteomes" id="UP000265520">
    <property type="component" value="Unassembled WGS sequence"/>
</dbReference>
<reference evidence="2 3" key="1">
    <citation type="journal article" date="2018" name="Front. Plant Sci.">
        <title>Red Clover (Trifolium pratense) and Zigzag Clover (T. medium) - A Picture of Genomic Similarities and Differences.</title>
        <authorList>
            <person name="Dluhosova J."/>
            <person name="Istvanek J."/>
            <person name="Nedelnik J."/>
            <person name="Repkova J."/>
        </authorList>
    </citation>
    <scope>NUCLEOTIDE SEQUENCE [LARGE SCALE GENOMIC DNA]</scope>
    <source>
        <strain evidence="3">cv. 10/8</strain>
        <tissue evidence="2">Leaf</tissue>
    </source>
</reference>
<accession>A0A392N843</accession>
<dbReference type="InterPro" id="IPR026728">
    <property type="entry name" value="BLTP3A/B"/>
</dbReference>
<sequence length="60" mass="6294">LPSVSNVQIEPIIVQIDRLDLVLEENSDFKPSETPTSSTPSSASAKGAKGSGYGFSDKVV</sequence>
<proteinExistence type="predicted"/>